<organism evidence="2 3">
    <name type="scientific">Edaphobacter aggregans</name>
    <dbReference type="NCBI Taxonomy" id="570835"/>
    <lineage>
        <taxon>Bacteria</taxon>
        <taxon>Pseudomonadati</taxon>
        <taxon>Acidobacteriota</taxon>
        <taxon>Terriglobia</taxon>
        <taxon>Terriglobales</taxon>
        <taxon>Acidobacteriaceae</taxon>
        <taxon>Edaphobacter</taxon>
    </lineage>
</organism>
<proteinExistence type="predicted"/>
<accession>A0A428MQ50</accession>
<dbReference type="OrthoDB" id="106411at2"/>
<dbReference type="AlphaFoldDB" id="A0A428MQ50"/>
<dbReference type="InterPro" id="IPR002052">
    <property type="entry name" value="DNA_methylase_N6_adenine_CS"/>
</dbReference>
<dbReference type="Gene3D" id="3.40.50.150">
    <property type="entry name" value="Vaccinia Virus protein VP39"/>
    <property type="match status" value="1"/>
</dbReference>
<gene>
    <name evidence="2" type="ORF">EDE15_4468</name>
</gene>
<dbReference type="InterPro" id="IPR029063">
    <property type="entry name" value="SAM-dependent_MTases_sf"/>
</dbReference>
<dbReference type="GO" id="GO:0003676">
    <property type="term" value="F:nucleic acid binding"/>
    <property type="evidence" value="ECO:0007669"/>
    <property type="project" value="InterPro"/>
</dbReference>
<feature type="domain" description="DUF6094" evidence="1">
    <location>
        <begin position="3"/>
        <end position="179"/>
    </location>
</feature>
<dbReference type="CDD" id="cd02440">
    <property type="entry name" value="AdoMet_MTases"/>
    <property type="match status" value="1"/>
</dbReference>
<keyword evidence="3" id="KW-1185">Reference proteome</keyword>
<dbReference type="Proteomes" id="UP000269669">
    <property type="component" value="Unassembled WGS sequence"/>
</dbReference>
<dbReference type="PRINTS" id="PR00507">
    <property type="entry name" value="N12N6MTFRASE"/>
</dbReference>
<dbReference type="PROSITE" id="PS00092">
    <property type="entry name" value="N6_MTASE"/>
    <property type="match status" value="1"/>
</dbReference>
<sequence length="351" mass="39440">MRNVARIKLGYYPLPHEEAKRLRKLLEFSAGTTSVVDPCVGTGVALHQLTERAETQKYGVELDANRAAAAAASGIATIQGDLFNAVAKGESFSFLYLNPPYDSEIGSMDNKRMEFLFLEHTYRWLVEGGILLMVVPQERLHSSIPLLAENFTDLRVFRLTDPESERFDQVALFGVRKRMRGQDYSRNRAGLHEMVWRRDIPMLQGNETPYRVPASAPTRLVYRGLPLDQIEDLIAQSCAWKQIEAPLLPKEEMAGGRPITPLHAGHVGLLCTAGLLNGVFGKGDDRHIARWRSVKSVTVFEVKEKGYTEVHKREQFTNELALIYEDGRTLVLRDKKREGGDAERTFADGAA</sequence>
<dbReference type="SUPFAM" id="SSF53335">
    <property type="entry name" value="S-adenosyl-L-methionine-dependent methyltransferases"/>
    <property type="match status" value="1"/>
</dbReference>
<dbReference type="RefSeq" id="WP_125487159.1">
    <property type="nucleotide sequence ID" value="NZ_RSDW01000001.1"/>
</dbReference>
<dbReference type="GO" id="GO:0032259">
    <property type="term" value="P:methylation"/>
    <property type="evidence" value="ECO:0007669"/>
    <property type="project" value="InterPro"/>
</dbReference>
<evidence type="ECO:0000259" key="1">
    <source>
        <dbReference type="Pfam" id="PF19587"/>
    </source>
</evidence>
<protein>
    <recommendedName>
        <fullName evidence="1">DUF6094 domain-containing protein</fullName>
    </recommendedName>
</protein>
<reference evidence="2 3" key="1">
    <citation type="submission" date="2018-12" db="EMBL/GenBank/DDBJ databases">
        <title>Sequencing of bacterial isolates from soil warming experiment in Harvard Forest, Massachusetts, USA.</title>
        <authorList>
            <person name="Deangelis K."/>
        </authorList>
    </citation>
    <scope>NUCLEOTIDE SEQUENCE [LARGE SCALE GENOMIC DNA]</scope>
    <source>
        <strain evidence="2 3">EB153</strain>
    </source>
</reference>
<dbReference type="Pfam" id="PF19587">
    <property type="entry name" value="DUF6094"/>
    <property type="match status" value="1"/>
</dbReference>
<evidence type="ECO:0000313" key="2">
    <source>
        <dbReference type="EMBL" id="RSL18863.1"/>
    </source>
</evidence>
<dbReference type="InterPro" id="IPR046076">
    <property type="entry name" value="DUF6094"/>
</dbReference>
<evidence type="ECO:0000313" key="3">
    <source>
        <dbReference type="Proteomes" id="UP000269669"/>
    </source>
</evidence>
<dbReference type="EMBL" id="RSDW01000001">
    <property type="protein sequence ID" value="RSL18863.1"/>
    <property type="molecule type" value="Genomic_DNA"/>
</dbReference>
<comment type="caution">
    <text evidence="2">The sequence shown here is derived from an EMBL/GenBank/DDBJ whole genome shotgun (WGS) entry which is preliminary data.</text>
</comment>
<name>A0A428MQ50_9BACT</name>
<dbReference type="GO" id="GO:0008168">
    <property type="term" value="F:methyltransferase activity"/>
    <property type="evidence" value="ECO:0007669"/>
    <property type="project" value="InterPro"/>
</dbReference>